<keyword evidence="1" id="KW-0812">Transmembrane</keyword>
<evidence type="ECO:0000313" key="3">
    <source>
        <dbReference type="WBParaSite" id="ACRNAN_scaffold11014.g29585.t1"/>
    </source>
</evidence>
<dbReference type="WBParaSite" id="ACRNAN_scaffold11014.g29585.t1">
    <property type="protein sequence ID" value="ACRNAN_scaffold11014.g29585.t1"/>
    <property type="gene ID" value="ACRNAN_scaffold11014.g29585"/>
</dbReference>
<dbReference type="Proteomes" id="UP000887540">
    <property type="component" value="Unplaced"/>
</dbReference>
<evidence type="ECO:0000313" key="2">
    <source>
        <dbReference type="Proteomes" id="UP000887540"/>
    </source>
</evidence>
<evidence type="ECO:0000256" key="1">
    <source>
        <dbReference type="SAM" id="Phobius"/>
    </source>
</evidence>
<keyword evidence="1" id="KW-1133">Transmembrane helix</keyword>
<dbReference type="Pfam" id="PF10326">
    <property type="entry name" value="7TM_GPCR_Str"/>
    <property type="match status" value="1"/>
</dbReference>
<protein>
    <submittedName>
        <fullName evidence="3">Uncharacterized protein</fullName>
    </submittedName>
</protein>
<reference evidence="3" key="1">
    <citation type="submission" date="2022-11" db="UniProtKB">
        <authorList>
            <consortium name="WormBaseParasite"/>
        </authorList>
    </citation>
    <scope>IDENTIFICATION</scope>
</reference>
<name>A0A914CJ70_9BILA</name>
<organism evidence="2 3">
    <name type="scientific">Acrobeloides nanus</name>
    <dbReference type="NCBI Taxonomy" id="290746"/>
    <lineage>
        <taxon>Eukaryota</taxon>
        <taxon>Metazoa</taxon>
        <taxon>Ecdysozoa</taxon>
        <taxon>Nematoda</taxon>
        <taxon>Chromadorea</taxon>
        <taxon>Rhabditida</taxon>
        <taxon>Tylenchina</taxon>
        <taxon>Cephalobomorpha</taxon>
        <taxon>Cephaloboidea</taxon>
        <taxon>Cephalobidae</taxon>
        <taxon>Acrobeloides</taxon>
    </lineage>
</organism>
<keyword evidence="2" id="KW-1185">Reference proteome</keyword>
<keyword evidence="1" id="KW-0472">Membrane</keyword>
<proteinExistence type="predicted"/>
<accession>A0A914CJ70</accession>
<dbReference type="AlphaFoldDB" id="A0A914CJ70"/>
<sequence>MNSTFNLVNSKTRKIQVQLFKTLFYQAVTPIATILVPVMFVIIPIILQMDVTLSVIIVTSEFTDLKGSL</sequence>
<feature type="transmembrane region" description="Helical" evidence="1">
    <location>
        <begin position="23"/>
        <end position="47"/>
    </location>
</feature>
<dbReference type="InterPro" id="IPR019428">
    <property type="entry name" value="7TM_GPCR_serpentine_rcpt_Str"/>
</dbReference>